<feature type="compositionally biased region" description="Polar residues" evidence="1">
    <location>
        <begin position="10"/>
        <end position="20"/>
    </location>
</feature>
<evidence type="ECO:0000256" key="1">
    <source>
        <dbReference type="SAM" id="MobiDB-lite"/>
    </source>
</evidence>
<organism evidence="2 3">
    <name type="scientific">Ooceraea biroi</name>
    <name type="common">Clonal raider ant</name>
    <name type="synonym">Cerapachys biroi</name>
    <dbReference type="NCBI Taxonomy" id="2015173"/>
    <lineage>
        <taxon>Eukaryota</taxon>
        <taxon>Metazoa</taxon>
        <taxon>Ecdysozoa</taxon>
        <taxon>Arthropoda</taxon>
        <taxon>Hexapoda</taxon>
        <taxon>Insecta</taxon>
        <taxon>Pterygota</taxon>
        <taxon>Neoptera</taxon>
        <taxon>Endopterygota</taxon>
        <taxon>Hymenoptera</taxon>
        <taxon>Apocrita</taxon>
        <taxon>Aculeata</taxon>
        <taxon>Formicoidea</taxon>
        <taxon>Formicidae</taxon>
        <taxon>Dorylinae</taxon>
        <taxon>Ooceraea</taxon>
    </lineage>
</organism>
<feature type="region of interest" description="Disordered" evidence="1">
    <location>
        <begin position="1"/>
        <end position="20"/>
    </location>
</feature>
<name>A0A026WMQ5_OOCBI</name>
<feature type="region of interest" description="Disordered" evidence="1">
    <location>
        <begin position="228"/>
        <end position="256"/>
    </location>
</feature>
<dbReference type="OrthoDB" id="6784646at2759"/>
<dbReference type="STRING" id="2015173.A0A026WMQ5"/>
<dbReference type="Proteomes" id="UP000053097">
    <property type="component" value="Unassembled WGS sequence"/>
</dbReference>
<feature type="region of interest" description="Disordered" evidence="1">
    <location>
        <begin position="169"/>
        <end position="200"/>
    </location>
</feature>
<dbReference type="OMA" id="VNMETIN"/>
<proteinExistence type="predicted"/>
<reference evidence="2 3" key="1">
    <citation type="journal article" date="2014" name="Curr. Biol.">
        <title>The genome of the clonal raider ant Cerapachys biroi.</title>
        <authorList>
            <person name="Oxley P.R."/>
            <person name="Ji L."/>
            <person name="Fetter-Pruneda I."/>
            <person name="McKenzie S.K."/>
            <person name="Li C."/>
            <person name="Hu H."/>
            <person name="Zhang G."/>
            <person name="Kronauer D.J."/>
        </authorList>
    </citation>
    <scope>NUCLEOTIDE SEQUENCE [LARGE SCALE GENOMIC DNA]</scope>
</reference>
<dbReference type="EMBL" id="KK107167">
    <property type="protein sequence ID" value="EZA56394.1"/>
    <property type="molecule type" value="Genomic_DNA"/>
</dbReference>
<feature type="compositionally biased region" description="Basic and acidic residues" evidence="1">
    <location>
        <begin position="245"/>
        <end position="256"/>
    </location>
</feature>
<protein>
    <submittedName>
        <fullName evidence="2">Uncharacterized protein</fullName>
    </submittedName>
</protein>
<feature type="compositionally biased region" description="Basic and acidic residues" evidence="1">
    <location>
        <begin position="177"/>
        <end position="193"/>
    </location>
</feature>
<gene>
    <name evidence="2" type="ORF">X777_03014</name>
</gene>
<dbReference type="AlphaFoldDB" id="A0A026WMQ5"/>
<sequence>MKTHTPMIDLQSSEVPTSEVQQQLTSTTAATLISEEGDNSSMTIGSVPTVETRRSTPLSSTTTPRHKLILKIKVLLEHVNEKMEKENLVEVDKQLSLDENPEHHGHPDMFKRLKSFNDSINMEAISALLNCTSLGNLTRGVSLVSKQPSQNVDSKSDELQFTFSANTNSRQSFTSEQAKDDLLESDQKYETESRKRKRRDFASNKEDTILNTFADLVNPASTLNANSMKESIRSRNEQKTSNAAHGKERNEIKSTPDKRNIEKTKMEIVRQALPDVVKDFSVGFQNVMSQFARHNSMENDPKKVPKVNLFDIITNPKDSRFHSRRRRAATEEVGRWSNERIRKAAIGGNLRSFTEFVLYDILS</sequence>
<accession>A0A026WMQ5</accession>
<evidence type="ECO:0000313" key="2">
    <source>
        <dbReference type="EMBL" id="EZA56394.1"/>
    </source>
</evidence>
<feature type="region of interest" description="Disordered" evidence="1">
    <location>
        <begin position="38"/>
        <end position="62"/>
    </location>
</feature>
<evidence type="ECO:0000313" key="3">
    <source>
        <dbReference type="Proteomes" id="UP000053097"/>
    </source>
</evidence>
<keyword evidence="3" id="KW-1185">Reference proteome</keyword>